<name>A0A1I0THC4_9BACL</name>
<dbReference type="Proteomes" id="UP000198650">
    <property type="component" value="Unassembled WGS sequence"/>
</dbReference>
<dbReference type="Pfam" id="PF14152">
    <property type="entry name" value="YfhE"/>
    <property type="match status" value="1"/>
</dbReference>
<evidence type="ECO:0000313" key="1">
    <source>
        <dbReference type="EMBL" id="SFA50386.1"/>
    </source>
</evidence>
<protein>
    <submittedName>
        <fullName evidence="1">YfhE-like protein</fullName>
    </submittedName>
</protein>
<dbReference type="AlphaFoldDB" id="A0A1I0THC4"/>
<keyword evidence="2" id="KW-1185">Reference proteome</keyword>
<dbReference type="RefSeq" id="WP_090950031.1">
    <property type="nucleotide sequence ID" value="NZ_FOJS01000025.1"/>
</dbReference>
<proteinExistence type="predicted"/>
<dbReference type="STRING" id="186116.SAMN05192569_102535"/>
<gene>
    <name evidence="1" type="ORF">SAMN05192569_102535</name>
</gene>
<reference evidence="2" key="1">
    <citation type="submission" date="2016-10" db="EMBL/GenBank/DDBJ databases">
        <authorList>
            <person name="Varghese N."/>
            <person name="Submissions S."/>
        </authorList>
    </citation>
    <scope>NUCLEOTIDE SEQUENCE [LARGE SCALE GENOMIC DNA]</scope>
    <source>
        <strain evidence="2">M1</strain>
    </source>
</reference>
<sequence>MAEKRKREKTKSTLTSAQEVAYARDFKLADQAGGYTAKKAKH</sequence>
<accession>A0A1I0THC4</accession>
<dbReference type="EMBL" id="FOJS01000025">
    <property type="protein sequence ID" value="SFA50386.1"/>
    <property type="molecule type" value="Genomic_DNA"/>
</dbReference>
<dbReference type="OrthoDB" id="2940720at2"/>
<organism evidence="1 2">
    <name type="scientific">Parageobacillus thermantarcticus</name>
    <dbReference type="NCBI Taxonomy" id="186116"/>
    <lineage>
        <taxon>Bacteria</taxon>
        <taxon>Bacillati</taxon>
        <taxon>Bacillota</taxon>
        <taxon>Bacilli</taxon>
        <taxon>Bacillales</taxon>
        <taxon>Anoxybacillaceae</taxon>
        <taxon>Parageobacillus</taxon>
    </lineage>
</organism>
<evidence type="ECO:0000313" key="2">
    <source>
        <dbReference type="Proteomes" id="UP000198650"/>
    </source>
</evidence>
<dbReference type="InterPro" id="IPR025437">
    <property type="entry name" value="YfhE-like"/>
</dbReference>